<dbReference type="PANTHER" id="PTHR43441">
    <property type="entry name" value="RIBOSOMAL-PROTEIN-SERINE ACETYLTRANSFERASE"/>
    <property type="match status" value="1"/>
</dbReference>
<reference evidence="2" key="1">
    <citation type="journal article" date="2022" name="G3 (Bethesda)">
        <title>Unveiling the complete genome sequence of Alicyclobacillus acidoterrestris DSM 3922T, a taint-producing strain.</title>
        <authorList>
            <person name="Leonardo I.C."/>
            <person name="Barreto Crespo M.T."/>
            <person name="Gaspar F.B."/>
        </authorList>
    </citation>
    <scope>NUCLEOTIDE SEQUENCE [LARGE SCALE GENOMIC DNA]</scope>
    <source>
        <strain evidence="2">DSM 3922</strain>
    </source>
</reference>
<dbReference type="EMBL" id="CP080467">
    <property type="protein sequence ID" value="UNO47794.1"/>
    <property type="molecule type" value="Genomic_DNA"/>
</dbReference>
<dbReference type="Proteomes" id="UP000829401">
    <property type="component" value="Chromosome"/>
</dbReference>
<gene>
    <name evidence="1" type="ORF">K1I37_14005</name>
</gene>
<accession>A0A9E6ZRF5</accession>
<evidence type="ECO:0000313" key="1">
    <source>
        <dbReference type="EMBL" id="UNO47794.1"/>
    </source>
</evidence>
<dbReference type="KEGG" id="aaco:K1I37_14005"/>
<dbReference type="InterPro" id="IPR016181">
    <property type="entry name" value="Acyl_CoA_acyltransferase"/>
</dbReference>
<sequence>MFCLRVDDEIQLKLLEIRDAEKMYALTDHSRTYLREWLPWVDATTSVADTLAFIESTLRQFASNQGFQAGVLYHGELVGAIGCHGVNWANRSASIGYWLSHDKQGKGIMTRACRAVTDTLFKEYGLHRVEIRAAVENRKSRAIPERIGFVQEGICRDVEWVDNRYVDHVVYVMLEREWITSESTT</sequence>
<dbReference type="PANTHER" id="PTHR43441:SF12">
    <property type="entry name" value="RIBOSOMAL N-ACETYLTRANSFERASE YDAF-RELATED"/>
    <property type="match status" value="1"/>
</dbReference>
<proteinExistence type="predicted"/>
<protein>
    <submittedName>
        <fullName evidence="1">GNAT family N-acetyltransferase</fullName>
    </submittedName>
</protein>
<accession>T0BAM2</accession>
<dbReference type="OrthoDB" id="9799321at2"/>
<dbReference type="GO" id="GO:0008999">
    <property type="term" value="F:protein-N-terminal-alanine acetyltransferase activity"/>
    <property type="evidence" value="ECO:0007669"/>
    <property type="project" value="TreeGrafter"/>
</dbReference>
<dbReference type="eggNOG" id="COG1670">
    <property type="taxonomic scope" value="Bacteria"/>
</dbReference>
<dbReference type="AlphaFoldDB" id="T0BAM2"/>
<dbReference type="GO" id="GO:0005737">
    <property type="term" value="C:cytoplasm"/>
    <property type="evidence" value="ECO:0007669"/>
    <property type="project" value="TreeGrafter"/>
</dbReference>
<dbReference type="InterPro" id="IPR051908">
    <property type="entry name" value="Ribosomal_N-acetyltransferase"/>
</dbReference>
<dbReference type="Gene3D" id="3.40.630.30">
    <property type="match status" value="1"/>
</dbReference>
<dbReference type="GO" id="GO:1990189">
    <property type="term" value="F:protein N-terminal-serine acetyltransferase activity"/>
    <property type="evidence" value="ECO:0007669"/>
    <property type="project" value="TreeGrafter"/>
</dbReference>
<organism evidence="1 2">
    <name type="scientific">Alicyclobacillus acidoterrestris (strain ATCC 49025 / DSM 3922 / CIP 106132 / NCIMB 13137 / GD3B)</name>
    <dbReference type="NCBI Taxonomy" id="1356854"/>
    <lineage>
        <taxon>Bacteria</taxon>
        <taxon>Bacillati</taxon>
        <taxon>Bacillota</taxon>
        <taxon>Bacilli</taxon>
        <taxon>Bacillales</taxon>
        <taxon>Alicyclobacillaceae</taxon>
        <taxon>Alicyclobacillus</taxon>
    </lineage>
</organism>
<dbReference type="RefSeq" id="WP_021298660.1">
    <property type="nucleotide sequence ID" value="NZ_AURB01000200.1"/>
</dbReference>
<dbReference type="SUPFAM" id="SSF55729">
    <property type="entry name" value="Acyl-CoA N-acyltransferases (Nat)"/>
    <property type="match status" value="1"/>
</dbReference>
<keyword evidence="2" id="KW-1185">Reference proteome</keyword>
<dbReference type="InterPro" id="IPR000182">
    <property type="entry name" value="GNAT_dom"/>
</dbReference>
<dbReference type="PROSITE" id="PS51186">
    <property type="entry name" value="GNAT"/>
    <property type="match status" value="1"/>
</dbReference>
<name>T0BAM2_ALIAG</name>
<evidence type="ECO:0000313" key="2">
    <source>
        <dbReference type="Proteomes" id="UP000829401"/>
    </source>
</evidence>
<dbReference type="STRING" id="1356854.N007_17610"/>
<dbReference type="Pfam" id="PF13302">
    <property type="entry name" value="Acetyltransf_3"/>
    <property type="match status" value="1"/>
</dbReference>